<dbReference type="Pfam" id="PF05653">
    <property type="entry name" value="Mg_trans_NIPA"/>
    <property type="match status" value="1"/>
</dbReference>
<name>A0A1Y2BP74_9FUNG</name>
<feature type="transmembrane region" description="Helical" evidence="5">
    <location>
        <begin position="53"/>
        <end position="69"/>
    </location>
</feature>
<keyword evidence="2 5" id="KW-0812">Transmembrane</keyword>
<dbReference type="Proteomes" id="UP000193642">
    <property type="component" value="Unassembled WGS sequence"/>
</dbReference>
<dbReference type="InterPro" id="IPR008521">
    <property type="entry name" value="Mg_trans_NIPA"/>
</dbReference>
<dbReference type="GO" id="GO:0015095">
    <property type="term" value="F:magnesium ion transmembrane transporter activity"/>
    <property type="evidence" value="ECO:0007669"/>
    <property type="project" value="InterPro"/>
</dbReference>
<protein>
    <submittedName>
        <fullName evidence="6">DUF803-domain-containing protein</fullName>
    </submittedName>
</protein>
<evidence type="ECO:0000313" key="6">
    <source>
        <dbReference type="EMBL" id="ORY36553.1"/>
    </source>
</evidence>
<evidence type="ECO:0000256" key="5">
    <source>
        <dbReference type="SAM" id="Phobius"/>
    </source>
</evidence>
<keyword evidence="3 5" id="KW-1133">Transmembrane helix</keyword>
<feature type="transmembrane region" description="Helical" evidence="5">
    <location>
        <begin position="12"/>
        <end position="33"/>
    </location>
</feature>
<dbReference type="AlphaFoldDB" id="A0A1Y2BP74"/>
<evidence type="ECO:0000256" key="4">
    <source>
        <dbReference type="ARBA" id="ARBA00023136"/>
    </source>
</evidence>
<evidence type="ECO:0000313" key="7">
    <source>
        <dbReference type="Proteomes" id="UP000193642"/>
    </source>
</evidence>
<organism evidence="6 7">
    <name type="scientific">Rhizoclosmatium globosum</name>
    <dbReference type="NCBI Taxonomy" id="329046"/>
    <lineage>
        <taxon>Eukaryota</taxon>
        <taxon>Fungi</taxon>
        <taxon>Fungi incertae sedis</taxon>
        <taxon>Chytridiomycota</taxon>
        <taxon>Chytridiomycota incertae sedis</taxon>
        <taxon>Chytridiomycetes</taxon>
        <taxon>Chytridiales</taxon>
        <taxon>Chytriomycetaceae</taxon>
        <taxon>Rhizoclosmatium</taxon>
    </lineage>
</organism>
<dbReference type="SUPFAM" id="SSF103481">
    <property type="entry name" value="Multidrug resistance efflux transporter EmrE"/>
    <property type="match status" value="1"/>
</dbReference>
<sequence length="232" mass="25261">MSTPHDAEPTWYKYVGITLALTSGLFIGSSFIFKKRGLLDTKAKHGELGDGHAYLKSPMWWTGMILMALGEVLNFVAYAFSPAILVTPLGAISVVISAILSEIFLKERLNFTGKVGCAQCIIGAVIIVLHAPESNGSDTIPEFFGYVTAPSFIMYAVLCGAGIAYLVYIIAPLHGETNPMVYITTCSLIGSFLVLSCQGLGSSLAYTFSHWNEDNQFLQWPIYPLMRSSRSP</sequence>
<reference evidence="6 7" key="1">
    <citation type="submission" date="2016-07" db="EMBL/GenBank/DDBJ databases">
        <title>Pervasive Adenine N6-methylation of Active Genes in Fungi.</title>
        <authorList>
            <consortium name="DOE Joint Genome Institute"/>
            <person name="Mondo S.J."/>
            <person name="Dannebaum R.O."/>
            <person name="Kuo R.C."/>
            <person name="Labutti K."/>
            <person name="Haridas S."/>
            <person name="Kuo A."/>
            <person name="Salamov A."/>
            <person name="Ahrendt S.R."/>
            <person name="Lipzen A."/>
            <person name="Sullivan W."/>
            <person name="Andreopoulos W.B."/>
            <person name="Clum A."/>
            <person name="Lindquist E."/>
            <person name="Daum C."/>
            <person name="Ramamoorthy G.K."/>
            <person name="Gryganskyi A."/>
            <person name="Culley D."/>
            <person name="Magnuson J.K."/>
            <person name="James T.Y."/>
            <person name="O'Malley M.A."/>
            <person name="Stajich J.E."/>
            <person name="Spatafora J.W."/>
            <person name="Visel A."/>
            <person name="Grigoriev I.V."/>
        </authorList>
    </citation>
    <scope>NUCLEOTIDE SEQUENCE [LARGE SCALE GENOMIC DNA]</scope>
    <source>
        <strain evidence="6 7">JEL800</strain>
    </source>
</reference>
<proteinExistence type="predicted"/>
<comment type="subcellular location">
    <subcellularLocation>
        <location evidence="1">Membrane</location>
        <topology evidence="1">Multi-pass membrane protein</topology>
    </subcellularLocation>
</comment>
<keyword evidence="7" id="KW-1185">Reference proteome</keyword>
<dbReference type="PANTHER" id="PTHR12570">
    <property type="match status" value="1"/>
</dbReference>
<feature type="transmembrane region" description="Helical" evidence="5">
    <location>
        <begin position="111"/>
        <end position="131"/>
    </location>
</feature>
<feature type="transmembrane region" description="Helical" evidence="5">
    <location>
        <begin position="75"/>
        <end position="99"/>
    </location>
</feature>
<dbReference type="EMBL" id="MCGO01000055">
    <property type="protein sequence ID" value="ORY36553.1"/>
    <property type="molecule type" value="Genomic_DNA"/>
</dbReference>
<dbReference type="OrthoDB" id="6428174at2759"/>
<dbReference type="PANTHER" id="PTHR12570:SF92">
    <property type="entry name" value="SPICHTHYIN, ISOFORM B"/>
    <property type="match status" value="1"/>
</dbReference>
<accession>A0A1Y2BP74</accession>
<dbReference type="GO" id="GO:0016020">
    <property type="term" value="C:membrane"/>
    <property type="evidence" value="ECO:0007669"/>
    <property type="project" value="UniProtKB-SubCell"/>
</dbReference>
<evidence type="ECO:0000256" key="3">
    <source>
        <dbReference type="ARBA" id="ARBA00022989"/>
    </source>
</evidence>
<keyword evidence="4 5" id="KW-0472">Membrane</keyword>
<evidence type="ECO:0000256" key="1">
    <source>
        <dbReference type="ARBA" id="ARBA00004141"/>
    </source>
</evidence>
<feature type="transmembrane region" description="Helical" evidence="5">
    <location>
        <begin position="180"/>
        <end position="201"/>
    </location>
</feature>
<dbReference type="InterPro" id="IPR037185">
    <property type="entry name" value="EmrE-like"/>
</dbReference>
<evidence type="ECO:0000256" key="2">
    <source>
        <dbReference type="ARBA" id="ARBA00022692"/>
    </source>
</evidence>
<gene>
    <name evidence="6" type="ORF">BCR33DRAFT_855274</name>
</gene>
<feature type="transmembrane region" description="Helical" evidence="5">
    <location>
        <begin position="143"/>
        <end position="168"/>
    </location>
</feature>
<comment type="caution">
    <text evidence="6">The sequence shown here is derived from an EMBL/GenBank/DDBJ whole genome shotgun (WGS) entry which is preliminary data.</text>
</comment>